<protein>
    <submittedName>
        <fullName evidence="1">Uncharacterized protein</fullName>
    </submittedName>
</protein>
<sequence length="182" mass="20158">MSVDQLPARVREFVNYLDGLLARLDQGGGWCGVFWQRDPEGMQACLDGREVPPWDVVESLLHDLAGQYGPGGAGPETEHARALHAAALAAYDARPGGRDALGDRLDVMLREQRYAAERQAELGRLLTAATSREEADAIRLDLAWARDDHERATARCTELRARTADLDRRAASARGRAIRRER</sequence>
<dbReference type="EMBL" id="JAKEIP010000170">
    <property type="protein sequence ID" value="MCF1597808.1"/>
    <property type="molecule type" value="Genomic_DNA"/>
</dbReference>
<reference evidence="1" key="1">
    <citation type="submission" date="2022-01" db="EMBL/GenBank/DDBJ databases">
        <title>Draft Genome Sequences of Seven Type Strains of the Genus Streptomyces.</title>
        <authorList>
            <person name="Aziz S."/>
            <person name="Coretto E."/>
            <person name="Chronakova A."/>
            <person name="Sproer C."/>
            <person name="Huber K."/>
            <person name="Nouioui I."/>
            <person name="Gross H."/>
        </authorList>
    </citation>
    <scope>NUCLEOTIDE SEQUENCE</scope>
    <source>
        <strain evidence="1">DSM 103493</strain>
    </source>
</reference>
<accession>A0A9X1TVX6</accession>
<organism evidence="1 2">
    <name type="scientific">Streptomyces muensis</name>
    <dbReference type="NCBI Taxonomy" id="1077944"/>
    <lineage>
        <taxon>Bacteria</taxon>
        <taxon>Bacillati</taxon>
        <taxon>Actinomycetota</taxon>
        <taxon>Actinomycetes</taxon>
        <taxon>Kitasatosporales</taxon>
        <taxon>Streptomycetaceae</taxon>
        <taxon>Streptomyces</taxon>
    </lineage>
</organism>
<evidence type="ECO:0000313" key="1">
    <source>
        <dbReference type="EMBL" id="MCF1597808.1"/>
    </source>
</evidence>
<feature type="non-terminal residue" evidence="1">
    <location>
        <position position="182"/>
    </location>
</feature>
<dbReference type="Proteomes" id="UP001139384">
    <property type="component" value="Unassembled WGS sequence"/>
</dbReference>
<name>A0A9X1TVX6_STRM4</name>
<evidence type="ECO:0000313" key="2">
    <source>
        <dbReference type="Proteomes" id="UP001139384"/>
    </source>
</evidence>
<keyword evidence="2" id="KW-1185">Reference proteome</keyword>
<dbReference type="AlphaFoldDB" id="A0A9X1TVX6"/>
<comment type="caution">
    <text evidence="1">The sequence shown here is derived from an EMBL/GenBank/DDBJ whole genome shotgun (WGS) entry which is preliminary data.</text>
</comment>
<gene>
    <name evidence="1" type="ORF">L0P92_30265</name>
</gene>
<proteinExistence type="predicted"/>